<organism evidence="2">
    <name type="scientific">viral metagenome</name>
    <dbReference type="NCBI Taxonomy" id="1070528"/>
    <lineage>
        <taxon>unclassified sequences</taxon>
        <taxon>metagenomes</taxon>
        <taxon>organismal metagenomes</taxon>
    </lineage>
</organism>
<accession>A0A6C0KSV9</accession>
<dbReference type="Gene3D" id="3.90.550.10">
    <property type="entry name" value="Spore Coat Polysaccharide Biosynthesis Protein SpsA, Chain A"/>
    <property type="match status" value="1"/>
</dbReference>
<dbReference type="SUPFAM" id="SSF53448">
    <property type="entry name" value="Nucleotide-diphospho-sugar transferases"/>
    <property type="match status" value="1"/>
</dbReference>
<dbReference type="PANTHER" id="PTHR31121">
    <property type="entry name" value="ALPHA-1,2 MANNOSYLTRANSFERASE KTR1"/>
    <property type="match status" value="1"/>
</dbReference>
<dbReference type="AlphaFoldDB" id="A0A6C0KSV9"/>
<dbReference type="InterPro" id="IPR002685">
    <property type="entry name" value="Glyco_trans_15"/>
</dbReference>
<dbReference type="GO" id="GO:0006487">
    <property type="term" value="P:protein N-linked glycosylation"/>
    <property type="evidence" value="ECO:0007669"/>
    <property type="project" value="TreeGrafter"/>
</dbReference>
<dbReference type="GO" id="GO:0000026">
    <property type="term" value="F:alpha-1,2-mannosyltransferase activity"/>
    <property type="evidence" value="ECO:0007669"/>
    <property type="project" value="TreeGrafter"/>
</dbReference>
<proteinExistence type="predicted"/>
<dbReference type="PANTHER" id="PTHR31121:SF6">
    <property type="entry name" value="ALPHA-1,2 MANNOSYLTRANSFERASE KTR1"/>
    <property type="match status" value="1"/>
</dbReference>
<sequence>MNAAIFILSQNTDVRKTYLKTSLYFLFKNFNAEHKYPVIIFHEGDFDDKSQTEILMSIRASCRSCVTFKAVDKDDFTVPPHIDEDKMNKCIATKPTPYWRNAKYRMMCRWWLIHMPKYAEGYEYVMRIDDDSFIEEPVPDLFNWMKEKKLVYASNLLHLDCGICCYGMKELFDKLHPDKKNKIAEMFVEQEIPTRSVSIHPFRTLLSITHSGNGSVGSAAMPKIDEKIKIMMPIMYYNNFFITRTDFWKRKEVQQDIEAIDKNGSIFYFRWGDAPLQSILVMLHTKEGEVSRSIFKYSKRLQREAFYGDDKQFHTYFPITYDKSSCITEENMDQLKKK</sequence>
<dbReference type="GO" id="GO:0000032">
    <property type="term" value="P:cell wall mannoprotein biosynthetic process"/>
    <property type="evidence" value="ECO:0007669"/>
    <property type="project" value="TreeGrafter"/>
</dbReference>
<dbReference type="EMBL" id="MN740977">
    <property type="protein sequence ID" value="QHU21045.1"/>
    <property type="molecule type" value="Genomic_DNA"/>
</dbReference>
<reference evidence="2" key="1">
    <citation type="journal article" date="2020" name="Nature">
        <title>Giant virus diversity and host interactions through global metagenomics.</title>
        <authorList>
            <person name="Schulz F."/>
            <person name="Roux S."/>
            <person name="Paez-Espino D."/>
            <person name="Jungbluth S."/>
            <person name="Walsh D.A."/>
            <person name="Denef V.J."/>
            <person name="McMahon K.D."/>
            <person name="Konstantinidis K.T."/>
            <person name="Eloe-Fadrosh E.A."/>
            <person name="Kyrpides N.C."/>
            <person name="Woyke T."/>
        </authorList>
    </citation>
    <scope>NUCLEOTIDE SEQUENCE</scope>
    <source>
        <strain evidence="2">GVMAG-S-3300013094-100</strain>
    </source>
</reference>
<evidence type="ECO:0000313" key="2">
    <source>
        <dbReference type="EMBL" id="QHU21045.1"/>
    </source>
</evidence>
<evidence type="ECO:0000256" key="1">
    <source>
        <dbReference type="ARBA" id="ARBA00022679"/>
    </source>
</evidence>
<keyword evidence="1" id="KW-0808">Transferase</keyword>
<dbReference type="GO" id="GO:0005794">
    <property type="term" value="C:Golgi apparatus"/>
    <property type="evidence" value="ECO:0007669"/>
    <property type="project" value="TreeGrafter"/>
</dbReference>
<dbReference type="InterPro" id="IPR029044">
    <property type="entry name" value="Nucleotide-diphossugar_trans"/>
</dbReference>
<dbReference type="Pfam" id="PF01793">
    <property type="entry name" value="Glyco_transf_15"/>
    <property type="match status" value="2"/>
</dbReference>
<protein>
    <recommendedName>
        <fullName evidence="3">Glycosyltransferase</fullName>
    </recommendedName>
</protein>
<evidence type="ECO:0008006" key="3">
    <source>
        <dbReference type="Google" id="ProtNLM"/>
    </source>
</evidence>
<dbReference type="GO" id="GO:0016020">
    <property type="term" value="C:membrane"/>
    <property type="evidence" value="ECO:0007669"/>
    <property type="project" value="InterPro"/>
</dbReference>
<name>A0A6C0KSV9_9ZZZZ</name>